<keyword evidence="3" id="KW-1185">Reference proteome</keyword>
<proteinExistence type="predicted"/>
<gene>
    <name evidence="2" type="ORF">PHACADRAFT_248774</name>
</gene>
<evidence type="ECO:0008006" key="4">
    <source>
        <dbReference type="Google" id="ProtNLM"/>
    </source>
</evidence>
<dbReference type="InParanoid" id="K5WD58"/>
<dbReference type="RefSeq" id="XP_007391266.1">
    <property type="nucleotide sequence ID" value="XM_007391204.1"/>
</dbReference>
<keyword evidence="1" id="KW-0732">Signal</keyword>
<sequence length="85" mass="9975">MRRHYFHAHTRWHSAICAVLFLVGSVYAAWLPDDDHTMAKCYYLRLGPPIFYPAPVRILRQRRTLIGHRWPTASRRLAGSSHLSF</sequence>
<protein>
    <recommendedName>
        <fullName evidence="4">Secreted protein</fullName>
    </recommendedName>
</protein>
<evidence type="ECO:0000313" key="3">
    <source>
        <dbReference type="Proteomes" id="UP000008370"/>
    </source>
</evidence>
<organism evidence="2 3">
    <name type="scientific">Phanerochaete carnosa (strain HHB-10118-sp)</name>
    <name type="common">White-rot fungus</name>
    <name type="synonym">Peniophora carnosa</name>
    <dbReference type="NCBI Taxonomy" id="650164"/>
    <lineage>
        <taxon>Eukaryota</taxon>
        <taxon>Fungi</taxon>
        <taxon>Dikarya</taxon>
        <taxon>Basidiomycota</taxon>
        <taxon>Agaricomycotina</taxon>
        <taxon>Agaricomycetes</taxon>
        <taxon>Polyporales</taxon>
        <taxon>Phanerochaetaceae</taxon>
        <taxon>Phanerochaete</taxon>
    </lineage>
</organism>
<evidence type="ECO:0000256" key="1">
    <source>
        <dbReference type="SAM" id="SignalP"/>
    </source>
</evidence>
<dbReference type="KEGG" id="pco:PHACADRAFT_248774"/>
<accession>K5WD58</accession>
<evidence type="ECO:0000313" key="2">
    <source>
        <dbReference type="EMBL" id="EKM61873.1"/>
    </source>
</evidence>
<dbReference type="Proteomes" id="UP000008370">
    <property type="component" value="Unassembled WGS sequence"/>
</dbReference>
<dbReference type="HOGENOM" id="CLU_2513378_0_0_1"/>
<dbReference type="AlphaFoldDB" id="K5WD58"/>
<feature type="chain" id="PRO_5003889304" description="Secreted protein" evidence="1">
    <location>
        <begin position="29"/>
        <end position="85"/>
    </location>
</feature>
<dbReference type="GeneID" id="18914439"/>
<name>K5WD58_PHACS</name>
<dbReference type="EMBL" id="JH930468">
    <property type="protein sequence ID" value="EKM61873.1"/>
    <property type="molecule type" value="Genomic_DNA"/>
</dbReference>
<reference evidence="2 3" key="1">
    <citation type="journal article" date="2012" name="BMC Genomics">
        <title>Comparative genomics of the white-rot fungi, Phanerochaete carnosa and P. chrysosporium, to elucidate the genetic basis of the distinct wood types they colonize.</title>
        <authorList>
            <person name="Suzuki H."/>
            <person name="MacDonald J."/>
            <person name="Syed K."/>
            <person name="Salamov A."/>
            <person name="Hori C."/>
            <person name="Aerts A."/>
            <person name="Henrissat B."/>
            <person name="Wiebenga A."/>
            <person name="vanKuyk P.A."/>
            <person name="Barry K."/>
            <person name="Lindquist E."/>
            <person name="LaButti K."/>
            <person name="Lapidus A."/>
            <person name="Lucas S."/>
            <person name="Coutinho P."/>
            <person name="Gong Y."/>
            <person name="Samejima M."/>
            <person name="Mahadevan R."/>
            <person name="Abou-Zaid M."/>
            <person name="de Vries R.P."/>
            <person name="Igarashi K."/>
            <person name="Yadav J.S."/>
            <person name="Grigoriev I.V."/>
            <person name="Master E.R."/>
        </authorList>
    </citation>
    <scope>NUCLEOTIDE SEQUENCE [LARGE SCALE GENOMIC DNA]</scope>
    <source>
        <strain evidence="2 3">HHB-10118-sp</strain>
    </source>
</reference>
<feature type="signal peptide" evidence="1">
    <location>
        <begin position="1"/>
        <end position="28"/>
    </location>
</feature>